<evidence type="ECO:0000256" key="1">
    <source>
        <dbReference type="SAM" id="SignalP"/>
    </source>
</evidence>
<accession>A0A8K0EAK4</accession>
<protein>
    <submittedName>
        <fullName evidence="2">Hypp7456 protein</fullName>
    </submittedName>
</protein>
<feature type="signal peptide" evidence="1">
    <location>
        <begin position="1"/>
        <end position="19"/>
    </location>
</feature>
<evidence type="ECO:0000313" key="2">
    <source>
        <dbReference type="EMBL" id="CAH1245297.1"/>
    </source>
</evidence>
<dbReference type="Proteomes" id="UP000838412">
    <property type="component" value="Chromosome 14"/>
</dbReference>
<sequence length="90" mass="9176">MPRIGTGVLIGVLLQLATGGGQELSPAFVRARCASKCLSLHDVHGIPPCVGKIPLQVGHRGSYRGSRALSLPQAVATSPGRPVVVSSAVP</sequence>
<dbReference type="AlphaFoldDB" id="A0A8K0EAK4"/>
<reference evidence="2" key="1">
    <citation type="submission" date="2022-01" db="EMBL/GenBank/DDBJ databases">
        <authorList>
            <person name="Braso-Vives M."/>
        </authorList>
    </citation>
    <scope>NUCLEOTIDE SEQUENCE</scope>
</reference>
<keyword evidence="1" id="KW-0732">Signal</keyword>
<feature type="chain" id="PRO_5035444931" evidence="1">
    <location>
        <begin position="20"/>
        <end position="90"/>
    </location>
</feature>
<dbReference type="EMBL" id="OV696699">
    <property type="protein sequence ID" value="CAH1245297.1"/>
    <property type="molecule type" value="Genomic_DNA"/>
</dbReference>
<name>A0A8K0EAK4_BRALA</name>
<keyword evidence="3" id="KW-1185">Reference proteome</keyword>
<organism evidence="2 3">
    <name type="scientific">Branchiostoma lanceolatum</name>
    <name type="common">Common lancelet</name>
    <name type="synonym">Amphioxus lanceolatum</name>
    <dbReference type="NCBI Taxonomy" id="7740"/>
    <lineage>
        <taxon>Eukaryota</taxon>
        <taxon>Metazoa</taxon>
        <taxon>Chordata</taxon>
        <taxon>Cephalochordata</taxon>
        <taxon>Leptocardii</taxon>
        <taxon>Amphioxiformes</taxon>
        <taxon>Branchiostomatidae</taxon>
        <taxon>Branchiostoma</taxon>
    </lineage>
</organism>
<evidence type="ECO:0000313" key="3">
    <source>
        <dbReference type="Proteomes" id="UP000838412"/>
    </source>
</evidence>
<gene>
    <name evidence="2" type="primary">Hypp7456</name>
    <name evidence="2" type="ORF">BLAG_LOCUS7668</name>
</gene>
<proteinExistence type="predicted"/>